<keyword evidence="8" id="KW-0902">Two-component regulatory system</keyword>
<keyword evidence="6" id="KW-0418">Kinase</keyword>
<dbReference type="PANTHER" id="PTHR24421:SF10">
    <property type="entry name" value="NITRATE_NITRITE SENSOR PROTEIN NARQ"/>
    <property type="match status" value="1"/>
</dbReference>
<keyword evidence="7" id="KW-0067">ATP-binding</keyword>
<evidence type="ECO:0000256" key="1">
    <source>
        <dbReference type="ARBA" id="ARBA00000085"/>
    </source>
</evidence>
<evidence type="ECO:0000256" key="4">
    <source>
        <dbReference type="ARBA" id="ARBA00022679"/>
    </source>
</evidence>
<dbReference type="SUPFAM" id="SSF48452">
    <property type="entry name" value="TPR-like"/>
    <property type="match status" value="2"/>
</dbReference>
<dbReference type="Proteomes" id="UP000837932">
    <property type="component" value="Unassembled WGS sequence"/>
</dbReference>
<dbReference type="InterPro" id="IPR050482">
    <property type="entry name" value="Sensor_HK_TwoCompSys"/>
</dbReference>
<dbReference type="InterPro" id="IPR011990">
    <property type="entry name" value="TPR-like_helical_dom_sf"/>
</dbReference>
<evidence type="ECO:0000256" key="11">
    <source>
        <dbReference type="SAM" id="Phobius"/>
    </source>
</evidence>
<keyword evidence="4" id="KW-0808">Transferase</keyword>
<feature type="domain" description="Signal transduction histidine kinase subgroup 3 dimerisation and phosphoacceptor" evidence="12">
    <location>
        <begin position="441"/>
        <end position="504"/>
    </location>
</feature>
<feature type="repeat" description="TPR" evidence="9">
    <location>
        <begin position="296"/>
        <end position="329"/>
    </location>
</feature>
<keyword evidence="10" id="KW-0175">Coiled coil</keyword>
<dbReference type="InterPro" id="IPR019734">
    <property type="entry name" value="TPR_rpt"/>
</dbReference>
<feature type="repeat" description="TPR" evidence="9">
    <location>
        <begin position="137"/>
        <end position="170"/>
    </location>
</feature>
<keyword evidence="11" id="KW-0472">Membrane</keyword>
<feature type="coiled-coil region" evidence="10">
    <location>
        <begin position="371"/>
        <end position="398"/>
    </location>
</feature>
<feature type="transmembrane region" description="Helical" evidence="11">
    <location>
        <begin position="406"/>
        <end position="426"/>
    </location>
</feature>
<gene>
    <name evidence="13" type="ORF">EMA8858_01274</name>
</gene>
<keyword evidence="5" id="KW-0547">Nucleotide-binding</keyword>
<evidence type="ECO:0000313" key="14">
    <source>
        <dbReference type="Proteomes" id="UP000837932"/>
    </source>
</evidence>
<keyword evidence="9" id="KW-0802">TPR repeat</keyword>
<reference evidence="13" key="1">
    <citation type="submission" date="2021-12" db="EMBL/GenBank/DDBJ databases">
        <authorList>
            <person name="Rodrigo-Torres L."/>
            <person name="Arahal R. D."/>
            <person name="Lucena T."/>
        </authorList>
    </citation>
    <scope>NUCLEOTIDE SEQUENCE</scope>
    <source>
        <strain evidence="13">CECT 8858</strain>
    </source>
</reference>
<dbReference type="PROSITE" id="PS50005">
    <property type="entry name" value="TPR"/>
    <property type="match status" value="2"/>
</dbReference>
<sequence length="636" mass="74101">MNGQALKKQLKISNIKKIITFFIILLSNATICWANSQSDSLNTLLKKMPKDTNYVRTAERYVWQLMNPLDDVKKADSVIKETEKLALKIKDYEGYARLHWYAGLLKYRNIEPYEALKYIEKVEVMINKYHLSNHLLQKVYTLYGSCYNHINEFEKALKYYYKAIELTEKYNLREYITQAYLGVYEIYQISDMAKALTYIKKIQEATYKDTDYSMRFLGEHALFNYGIIIKDFNYALEHLKKSEHFAIKYCRKSMIINCWVGYGHLYAYLNNLDEGLVYLYKAKKLAEELNIDVRKAQVYGGLGHYFLLQKKYKESEMYFLKMLELSKKDNFGLGQKEVYEVLSEIAVKTNNYRKAYNYQSLAHTINDSLFSSNLASKINKLEKEKQDANIKVLELSNKNSVFQRNIILFTGILSLMFAIVIIILILNRNKLKRFKEEQILRNRIAADLHDEIGSTLSSISILSELVAYQQKKGDFEPEIMQQVSNDSREVIDKMDDIIWTINPENDAFYNLETRLKSFAIPLFESKDIEFKFEFSPELESVKIDMGKRRDIYLILKEAINNLIKYSQCKNAIIQGTIFNNKLIMSVIDDGIGFETNANLGKNGQKNIKNRAKKIGGRLLVDSIIGKGTLVKLEITL</sequence>
<evidence type="ECO:0000256" key="5">
    <source>
        <dbReference type="ARBA" id="ARBA00022741"/>
    </source>
</evidence>
<organism evidence="13 14">
    <name type="scientific">Emticicia aquatica</name>
    <dbReference type="NCBI Taxonomy" id="1681835"/>
    <lineage>
        <taxon>Bacteria</taxon>
        <taxon>Pseudomonadati</taxon>
        <taxon>Bacteroidota</taxon>
        <taxon>Cytophagia</taxon>
        <taxon>Cytophagales</taxon>
        <taxon>Leadbetterellaceae</taxon>
        <taxon>Emticicia</taxon>
    </lineage>
</organism>
<evidence type="ECO:0000259" key="12">
    <source>
        <dbReference type="Pfam" id="PF07730"/>
    </source>
</evidence>
<dbReference type="Gene3D" id="1.25.40.10">
    <property type="entry name" value="Tetratricopeptide repeat domain"/>
    <property type="match status" value="2"/>
</dbReference>
<dbReference type="Gene3D" id="3.30.565.10">
    <property type="entry name" value="Histidine kinase-like ATPase, C-terminal domain"/>
    <property type="match status" value="1"/>
</dbReference>
<keyword evidence="11" id="KW-1133">Transmembrane helix</keyword>
<keyword evidence="14" id="KW-1185">Reference proteome</keyword>
<dbReference type="EC" id="2.7.13.3" evidence="2"/>
<dbReference type="Gene3D" id="1.20.5.1930">
    <property type="match status" value="1"/>
</dbReference>
<dbReference type="InterPro" id="IPR036890">
    <property type="entry name" value="HATPase_C_sf"/>
</dbReference>
<evidence type="ECO:0000313" key="13">
    <source>
        <dbReference type="EMBL" id="CAH0995154.1"/>
    </source>
</evidence>
<evidence type="ECO:0000256" key="3">
    <source>
        <dbReference type="ARBA" id="ARBA00022553"/>
    </source>
</evidence>
<keyword evidence="3" id="KW-0597">Phosphoprotein</keyword>
<dbReference type="SUPFAM" id="SSF55874">
    <property type="entry name" value="ATPase domain of HSP90 chaperone/DNA topoisomerase II/histidine kinase"/>
    <property type="match status" value="1"/>
</dbReference>
<dbReference type="Pfam" id="PF07730">
    <property type="entry name" value="HisKA_3"/>
    <property type="match status" value="1"/>
</dbReference>
<evidence type="ECO:0000256" key="10">
    <source>
        <dbReference type="SAM" id="Coils"/>
    </source>
</evidence>
<dbReference type="PANTHER" id="PTHR24421">
    <property type="entry name" value="NITRATE/NITRITE SENSOR PROTEIN NARX-RELATED"/>
    <property type="match status" value="1"/>
</dbReference>
<accession>A0ABN8EQG9</accession>
<evidence type="ECO:0000256" key="6">
    <source>
        <dbReference type="ARBA" id="ARBA00022777"/>
    </source>
</evidence>
<comment type="catalytic activity">
    <reaction evidence="1">
        <text>ATP + protein L-histidine = ADP + protein N-phospho-L-histidine.</text>
        <dbReference type="EC" id="2.7.13.3"/>
    </reaction>
</comment>
<dbReference type="CDD" id="cd16917">
    <property type="entry name" value="HATPase_UhpB-NarQ-NarX-like"/>
    <property type="match status" value="1"/>
</dbReference>
<evidence type="ECO:0000256" key="9">
    <source>
        <dbReference type="PROSITE-ProRule" id="PRU00339"/>
    </source>
</evidence>
<keyword evidence="11" id="KW-0812">Transmembrane</keyword>
<dbReference type="SMART" id="SM00028">
    <property type="entry name" value="TPR"/>
    <property type="match status" value="3"/>
</dbReference>
<proteinExistence type="predicted"/>
<evidence type="ECO:0000256" key="8">
    <source>
        <dbReference type="ARBA" id="ARBA00023012"/>
    </source>
</evidence>
<name>A0ABN8EQG9_9BACT</name>
<dbReference type="EMBL" id="CAKLPY010000001">
    <property type="protein sequence ID" value="CAH0995154.1"/>
    <property type="molecule type" value="Genomic_DNA"/>
</dbReference>
<dbReference type="Pfam" id="PF13181">
    <property type="entry name" value="TPR_8"/>
    <property type="match status" value="1"/>
</dbReference>
<protein>
    <recommendedName>
        <fullName evidence="2">histidine kinase</fullName>
        <ecNumber evidence="2">2.7.13.3</ecNumber>
    </recommendedName>
</protein>
<dbReference type="InterPro" id="IPR011712">
    <property type="entry name" value="Sig_transdc_His_kin_sub3_dim/P"/>
</dbReference>
<comment type="caution">
    <text evidence="13">The sequence shown here is derived from an EMBL/GenBank/DDBJ whole genome shotgun (WGS) entry which is preliminary data.</text>
</comment>
<evidence type="ECO:0000256" key="2">
    <source>
        <dbReference type="ARBA" id="ARBA00012438"/>
    </source>
</evidence>
<evidence type="ECO:0000256" key="7">
    <source>
        <dbReference type="ARBA" id="ARBA00022840"/>
    </source>
</evidence>